<gene>
    <name evidence="2" type="ORF">E2C01_067326</name>
</gene>
<evidence type="ECO:0000256" key="1">
    <source>
        <dbReference type="SAM" id="MobiDB-lite"/>
    </source>
</evidence>
<accession>A0A5B7HKP4</accession>
<keyword evidence="3" id="KW-1185">Reference proteome</keyword>
<dbReference type="AlphaFoldDB" id="A0A5B7HKP4"/>
<protein>
    <submittedName>
        <fullName evidence="2">Uncharacterized protein</fullName>
    </submittedName>
</protein>
<proteinExistence type="predicted"/>
<evidence type="ECO:0000313" key="2">
    <source>
        <dbReference type="EMBL" id="MPC73010.1"/>
    </source>
</evidence>
<evidence type="ECO:0000313" key="3">
    <source>
        <dbReference type="Proteomes" id="UP000324222"/>
    </source>
</evidence>
<reference evidence="2 3" key="1">
    <citation type="submission" date="2019-05" db="EMBL/GenBank/DDBJ databases">
        <title>Another draft genome of Portunus trituberculatus and its Hox gene families provides insights of decapod evolution.</title>
        <authorList>
            <person name="Jeong J.-H."/>
            <person name="Song I."/>
            <person name="Kim S."/>
            <person name="Choi T."/>
            <person name="Kim D."/>
            <person name="Ryu S."/>
            <person name="Kim W."/>
        </authorList>
    </citation>
    <scope>NUCLEOTIDE SEQUENCE [LARGE SCALE GENOMIC DNA]</scope>
    <source>
        <tissue evidence="2">Muscle</tissue>
    </source>
</reference>
<comment type="caution">
    <text evidence="2">The sequence shown here is derived from an EMBL/GenBank/DDBJ whole genome shotgun (WGS) entry which is preliminary data.</text>
</comment>
<dbReference type="Proteomes" id="UP000324222">
    <property type="component" value="Unassembled WGS sequence"/>
</dbReference>
<feature type="compositionally biased region" description="Low complexity" evidence="1">
    <location>
        <begin position="37"/>
        <end position="46"/>
    </location>
</feature>
<name>A0A5B7HKP4_PORTR</name>
<sequence>MAEASSDPTNLLDDIYTSMIIPLISDLQQIRTSTREPMPAQPASSQPHPPPPLARSRAGAGAPSLMPSLLGHHISHQV</sequence>
<organism evidence="2 3">
    <name type="scientific">Portunus trituberculatus</name>
    <name type="common">Swimming crab</name>
    <name type="synonym">Neptunus trituberculatus</name>
    <dbReference type="NCBI Taxonomy" id="210409"/>
    <lineage>
        <taxon>Eukaryota</taxon>
        <taxon>Metazoa</taxon>
        <taxon>Ecdysozoa</taxon>
        <taxon>Arthropoda</taxon>
        <taxon>Crustacea</taxon>
        <taxon>Multicrustacea</taxon>
        <taxon>Malacostraca</taxon>
        <taxon>Eumalacostraca</taxon>
        <taxon>Eucarida</taxon>
        <taxon>Decapoda</taxon>
        <taxon>Pleocyemata</taxon>
        <taxon>Brachyura</taxon>
        <taxon>Eubrachyura</taxon>
        <taxon>Portunoidea</taxon>
        <taxon>Portunidae</taxon>
        <taxon>Portuninae</taxon>
        <taxon>Portunus</taxon>
    </lineage>
</organism>
<dbReference type="EMBL" id="VSRR010035885">
    <property type="protein sequence ID" value="MPC73010.1"/>
    <property type="molecule type" value="Genomic_DNA"/>
</dbReference>
<dbReference type="OrthoDB" id="6475906at2759"/>
<feature type="region of interest" description="Disordered" evidence="1">
    <location>
        <begin position="27"/>
        <end position="78"/>
    </location>
</feature>